<keyword evidence="5" id="KW-0347">Helicase</keyword>
<dbReference type="SUPFAM" id="SSF63748">
    <property type="entry name" value="Tudor/PWWP/MBT"/>
    <property type="match status" value="1"/>
</dbReference>
<reference evidence="9 10" key="1">
    <citation type="journal article" date="2022" name="Gigascience">
        <title>A chromosome-level genome assembly and annotation of the desert horned lizard, Phrynosoma platyrhinos, provides insight into chromosomal rearrangements among reptiles.</title>
        <authorList>
            <person name="Koochekian N."/>
            <person name="Ascanio A."/>
            <person name="Farleigh K."/>
            <person name="Card D.C."/>
            <person name="Schield D.R."/>
            <person name="Castoe T.A."/>
            <person name="Jezkova T."/>
        </authorList>
    </citation>
    <scope>NUCLEOTIDE SEQUENCE [LARGE SCALE GENOMIC DNA]</scope>
    <source>
        <strain evidence="9">NK-2021</strain>
    </source>
</reference>
<comment type="caution">
    <text evidence="9">The sequence shown here is derived from an EMBL/GenBank/DDBJ whole genome shotgun (WGS) entry which is preliminary data.</text>
</comment>
<feature type="domain" description="Tudor" evidence="8">
    <location>
        <begin position="9"/>
        <end position="112"/>
    </location>
</feature>
<keyword evidence="3" id="KW-0547">Nucleotide-binding</keyword>
<dbReference type="EMBL" id="JAIPUX010003776">
    <property type="protein sequence ID" value="KAH0619594.1"/>
    <property type="molecule type" value="Genomic_DNA"/>
</dbReference>
<dbReference type="EC" id="3.6.4.13" evidence="1"/>
<evidence type="ECO:0000256" key="7">
    <source>
        <dbReference type="ARBA" id="ARBA00047984"/>
    </source>
</evidence>
<evidence type="ECO:0000256" key="4">
    <source>
        <dbReference type="ARBA" id="ARBA00022801"/>
    </source>
</evidence>
<dbReference type="Pfam" id="PF00567">
    <property type="entry name" value="TUDOR"/>
    <property type="match status" value="1"/>
</dbReference>
<sequence length="222" mass="25366">MRVFDAQDAVSDIENPGCFWVGIKGGGNFVDNEMEYKKLQSYMNQFYNKYNRCLHGVKPSVLEKGQVCAVYCEEQKSWCRAIVKSITSCTDYYLAECFLVDYAKSIPVKKEKYVMALKTTSVEAKLCAVEDDTFDVYLYVTINGEKVCVNDDLVAKNFACYEMNEKTFHIMEDQTPKMLNLKSLTATEDISPACVLWPMLLYIEESKALEMCEYGKSVSEVK</sequence>
<dbReference type="Proteomes" id="UP000826234">
    <property type="component" value="Unassembled WGS sequence"/>
</dbReference>
<dbReference type="Gene3D" id="2.30.30.140">
    <property type="match status" value="1"/>
</dbReference>
<comment type="catalytic activity">
    <reaction evidence="7">
        <text>ATP + H2O = ADP + phosphate + H(+)</text>
        <dbReference type="Rhea" id="RHEA:13065"/>
        <dbReference type="ChEBI" id="CHEBI:15377"/>
        <dbReference type="ChEBI" id="CHEBI:15378"/>
        <dbReference type="ChEBI" id="CHEBI:30616"/>
        <dbReference type="ChEBI" id="CHEBI:43474"/>
        <dbReference type="ChEBI" id="CHEBI:456216"/>
        <dbReference type="EC" id="3.6.4.13"/>
    </reaction>
</comment>
<gene>
    <name evidence="9" type="ORF">JD844_000326</name>
</gene>
<dbReference type="PANTHER" id="PTHR22655">
    <property type="entry name" value="ATP-DEPENDENT RNA HELICASE TDRD12-RELATED"/>
    <property type="match status" value="1"/>
</dbReference>
<keyword evidence="6" id="KW-0067">ATP-binding</keyword>
<keyword evidence="10" id="KW-1185">Reference proteome</keyword>
<keyword evidence="2" id="KW-0677">Repeat</keyword>
<organism evidence="9 10">
    <name type="scientific">Phrynosoma platyrhinos</name>
    <name type="common">Desert horned lizard</name>
    <dbReference type="NCBI Taxonomy" id="52577"/>
    <lineage>
        <taxon>Eukaryota</taxon>
        <taxon>Metazoa</taxon>
        <taxon>Chordata</taxon>
        <taxon>Craniata</taxon>
        <taxon>Vertebrata</taxon>
        <taxon>Euteleostomi</taxon>
        <taxon>Lepidosauria</taxon>
        <taxon>Squamata</taxon>
        <taxon>Bifurcata</taxon>
        <taxon>Unidentata</taxon>
        <taxon>Episquamata</taxon>
        <taxon>Toxicofera</taxon>
        <taxon>Iguania</taxon>
        <taxon>Phrynosomatidae</taxon>
        <taxon>Phrynosomatinae</taxon>
        <taxon>Phrynosoma</taxon>
    </lineage>
</organism>
<evidence type="ECO:0000256" key="6">
    <source>
        <dbReference type="ARBA" id="ARBA00022840"/>
    </source>
</evidence>
<evidence type="ECO:0000313" key="9">
    <source>
        <dbReference type="EMBL" id="KAH0619594.1"/>
    </source>
</evidence>
<evidence type="ECO:0000256" key="3">
    <source>
        <dbReference type="ARBA" id="ARBA00022741"/>
    </source>
</evidence>
<dbReference type="InterPro" id="IPR002999">
    <property type="entry name" value="Tudor"/>
</dbReference>
<evidence type="ECO:0000313" key="10">
    <source>
        <dbReference type="Proteomes" id="UP000826234"/>
    </source>
</evidence>
<evidence type="ECO:0000256" key="5">
    <source>
        <dbReference type="ARBA" id="ARBA00022806"/>
    </source>
</evidence>
<protein>
    <recommendedName>
        <fullName evidence="1">RNA helicase</fullName>
        <ecNumber evidence="1">3.6.4.13</ecNumber>
    </recommendedName>
</protein>
<dbReference type="InterPro" id="IPR035437">
    <property type="entry name" value="SNase_OB-fold_sf"/>
</dbReference>
<evidence type="ECO:0000256" key="1">
    <source>
        <dbReference type="ARBA" id="ARBA00012552"/>
    </source>
</evidence>
<evidence type="ECO:0000259" key="8">
    <source>
        <dbReference type="Pfam" id="PF00567"/>
    </source>
</evidence>
<proteinExistence type="predicted"/>
<dbReference type="Gene3D" id="2.40.50.90">
    <property type="match status" value="1"/>
</dbReference>
<name>A0ABQ7SQM3_PHRPL</name>
<accession>A0ABQ7SQM3</accession>
<dbReference type="PANTHER" id="PTHR22655:SF2">
    <property type="entry name" value="ATP-DEPENDENT RNA HELICASE TDRD12-RELATED"/>
    <property type="match status" value="1"/>
</dbReference>
<keyword evidence="4" id="KW-0378">Hydrolase</keyword>
<evidence type="ECO:0000256" key="2">
    <source>
        <dbReference type="ARBA" id="ARBA00022737"/>
    </source>
</evidence>